<dbReference type="InterPro" id="IPR016047">
    <property type="entry name" value="M23ase_b-sheet_dom"/>
</dbReference>
<proteinExistence type="predicted"/>
<protein>
    <submittedName>
        <fullName evidence="3">Peptidase M23-like protein</fullName>
    </submittedName>
</protein>
<dbReference type="Gene3D" id="2.70.70.10">
    <property type="entry name" value="Glucose Permease (Domain IIA)"/>
    <property type="match status" value="1"/>
</dbReference>
<dbReference type="GO" id="GO:0004222">
    <property type="term" value="F:metalloendopeptidase activity"/>
    <property type="evidence" value="ECO:0007669"/>
    <property type="project" value="TreeGrafter"/>
</dbReference>
<dbReference type="EMBL" id="VNIB01000003">
    <property type="protein sequence ID" value="TYO99225.1"/>
    <property type="molecule type" value="Genomic_DNA"/>
</dbReference>
<evidence type="ECO:0000259" key="2">
    <source>
        <dbReference type="Pfam" id="PF01551"/>
    </source>
</evidence>
<dbReference type="Proteomes" id="UP000324159">
    <property type="component" value="Unassembled WGS sequence"/>
</dbReference>
<reference evidence="3 4" key="1">
    <citation type="submission" date="2019-07" db="EMBL/GenBank/DDBJ databases">
        <title>Genomic Encyclopedia of Type Strains, Phase IV (KMG-IV): sequencing the most valuable type-strain genomes for metagenomic binning, comparative biology and taxonomic classification.</title>
        <authorList>
            <person name="Goeker M."/>
        </authorList>
    </citation>
    <scope>NUCLEOTIDE SEQUENCE [LARGE SCALE GENOMIC DNA]</scope>
    <source>
        <strain evidence="3 4">SS015</strain>
    </source>
</reference>
<evidence type="ECO:0000313" key="3">
    <source>
        <dbReference type="EMBL" id="TYO99225.1"/>
    </source>
</evidence>
<evidence type="ECO:0000256" key="1">
    <source>
        <dbReference type="ARBA" id="ARBA00022729"/>
    </source>
</evidence>
<dbReference type="InterPro" id="IPR050570">
    <property type="entry name" value="Cell_wall_metabolism_enzyme"/>
</dbReference>
<evidence type="ECO:0000313" key="4">
    <source>
        <dbReference type="Proteomes" id="UP000324159"/>
    </source>
</evidence>
<name>A0A5D3WJS9_9BACT</name>
<dbReference type="Pfam" id="PF01551">
    <property type="entry name" value="Peptidase_M23"/>
    <property type="match status" value="1"/>
</dbReference>
<dbReference type="CDD" id="cd12797">
    <property type="entry name" value="M23_peptidase"/>
    <property type="match status" value="1"/>
</dbReference>
<gene>
    <name evidence="3" type="ORF">EDC39_10368</name>
</gene>
<keyword evidence="4" id="KW-1185">Reference proteome</keyword>
<dbReference type="SUPFAM" id="SSF51261">
    <property type="entry name" value="Duplicated hybrid motif"/>
    <property type="match status" value="1"/>
</dbReference>
<accession>A0A5D3WJS9</accession>
<comment type="caution">
    <text evidence="3">The sequence shown here is derived from an EMBL/GenBank/DDBJ whole genome shotgun (WGS) entry which is preliminary data.</text>
</comment>
<keyword evidence="1" id="KW-0732">Signal</keyword>
<feature type="domain" description="M23ase beta-sheet core" evidence="2">
    <location>
        <begin position="319"/>
        <end position="413"/>
    </location>
</feature>
<sequence length="433" mass="48148">MRTSSVILLLVVLIGLVAGGIYYFRDTGGPVASLTPDGGPVSVRRPLLLVVDDADSGLKRVRVSLRQNDRELVLLERDFAPGTRHLQQKLSLKGLKLKNAPLQIRVEATDTAIYHFGQGNTSVQEFSLLFDSRPPTISVVSRSHNLNQGGSGLIVYTLSEEVERTGVEVGELFFPAFRQQDGRYLCLFSAPWNQDPKNLTFRVVAVDRAGNERRSGFYHHLNRKPRNRTRINVSDRFLETKMPDFQDQFPDTDDLVALFLKVNRELRRANRDRLKEIAAETAPSPLWQGAFLRPRGSNREPFATERTYLYRGRKIDSQVHLGVDIASVARGPVVAANSGTVVLAEEFGIYGQCVIIDHGLGLMSLYGHMSNIEVNVGDEVTKGQEIGRTGATGLAGGDHLHFGLLVDGLPVNPVEWWDRNWVKNNISRKLAGS</sequence>
<dbReference type="AlphaFoldDB" id="A0A5D3WJS9"/>
<dbReference type="RefSeq" id="WP_246140177.1">
    <property type="nucleotide sequence ID" value="NZ_VNIB01000003.1"/>
</dbReference>
<organism evidence="3 4">
    <name type="scientific">Geothermobacter ehrlichii</name>
    <dbReference type="NCBI Taxonomy" id="213224"/>
    <lineage>
        <taxon>Bacteria</taxon>
        <taxon>Pseudomonadati</taxon>
        <taxon>Thermodesulfobacteriota</taxon>
        <taxon>Desulfuromonadia</taxon>
        <taxon>Desulfuromonadales</taxon>
        <taxon>Geothermobacteraceae</taxon>
        <taxon>Geothermobacter</taxon>
    </lineage>
</organism>
<dbReference type="PANTHER" id="PTHR21666">
    <property type="entry name" value="PEPTIDASE-RELATED"/>
    <property type="match status" value="1"/>
</dbReference>
<dbReference type="PANTHER" id="PTHR21666:SF289">
    <property type="entry name" value="L-ALA--D-GLU ENDOPEPTIDASE"/>
    <property type="match status" value="1"/>
</dbReference>
<dbReference type="InterPro" id="IPR011055">
    <property type="entry name" value="Dup_hybrid_motif"/>
</dbReference>